<evidence type="ECO:0000256" key="4">
    <source>
        <dbReference type="ARBA" id="ARBA00004412"/>
    </source>
</evidence>
<evidence type="ECO:0000256" key="15">
    <source>
        <dbReference type="ARBA" id="ARBA00023329"/>
    </source>
</evidence>
<keyword evidence="9 18" id="KW-0812">Transmembrane</keyword>
<dbReference type="GO" id="GO:0008021">
    <property type="term" value="C:synaptic vesicle"/>
    <property type="evidence" value="ECO:0007669"/>
    <property type="project" value="UniProtKB-SubCell"/>
</dbReference>
<dbReference type="GO" id="GO:0005794">
    <property type="term" value="C:Golgi apparatus"/>
    <property type="evidence" value="ECO:0007669"/>
    <property type="project" value="UniProtKB-SubCell"/>
</dbReference>
<dbReference type="PANTHER" id="PTHR15664">
    <property type="entry name" value="C20ORF30 PROTEIN"/>
    <property type="match status" value="1"/>
</dbReference>
<evidence type="ECO:0000256" key="16">
    <source>
        <dbReference type="ARBA" id="ARBA00024003"/>
    </source>
</evidence>
<organism evidence="20 23">
    <name type="scientific">Dinothrombium tinctorium</name>
    <dbReference type="NCBI Taxonomy" id="1965070"/>
    <lineage>
        <taxon>Eukaryota</taxon>
        <taxon>Metazoa</taxon>
        <taxon>Ecdysozoa</taxon>
        <taxon>Arthropoda</taxon>
        <taxon>Chelicerata</taxon>
        <taxon>Arachnida</taxon>
        <taxon>Acari</taxon>
        <taxon>Acariformes</taxon>
        <taxon>Trombidiformes</taxon>
        <taxon>Prostigmata</taxon>
        <taxon>Anystina</taxon>
        <taxon>Parasitengona</taxon>
        <taxon>Trombidioidea</taxon>
        <taxon>Trombidiidae</taxon>
        <taxon>Dinothrombium</taxon>
    </lineage>
</organism>
<feature type="transmembrane region" description="Helical" evidence="18">
    <location>
        <begin position="92"/>
        <end position="109"/>
    </location>
</feature>
<evidence type="ECO:0000256" key="10">
    <source>
        <dbReference type="ARBA" id="ARBA00022753"/>
    </source>
</evidence>
<dbReference type="GO" id="GO:0005776">
    <property type="term" value="C:autophagosome"/>
    <property type="evidence" value="ECO:0007669"/>
    <property type="project" value="UniProtKB-SubCell"/>
</dbReference>
<dbReference type="Pfam" id="PF05915">
    <property type="entry name" value="TMEM_230_134"/>
    <property type="match status" value="1"/>
</dbReference>
<feature type="non-terminal residue" evidence="20">
    <location>
        <position position="1"/>
    </location>
</feature>
<dbReference type="PANTHER" id="PTHR15664:SF6">
    <property type="entry name" value="TRANSMEMBRANE PROTEIN 230"/>
    <property type="match status" value="1"/>
</dbReference>
<dbReference type="InterPro" id="IPR044234">
    <property type="entry name" value="TMEM230"/>
</dbReference>
<dbReference type="GO" id="GO:0005770">
    <property type="term" value="C:late endosome"/>
    <property type="evidence" value="ECO:0007669"/>
    <property type="project" value="UniProtKB-SubCell"/>
</dbReference>
<comment type="caution">
    <text evidence="20">The sequence shown here is derived from an EMBL/GenBank/DDBJ whole genome shotgun (WGS) entry which is preliminary data.</text>
</comment>
<dbReference type="AlphaFoldDB" id="A0A3S3Q023"/>
<keyword evidence="12" id="KW-0770">Synapse</keyword>
<evidence type="ECO:0000256" key="1">
    <source>
        <dbReference type="ARBA" id="ARBA00004141"/>
    </source>
</evidence>
<keyword evidence="10" id="KW-0967">Endosome</keyword>
<evidence type="ECO:0000256" key="11">
    <source>
        <dbReference type="ARBA" id="ARBA00022989"/>
    </source>
</evidence>
<evidence type="ECO:0000256" key="14">
    <source>
        <dbReference type="ARBA" id="ARBA00023136"/>
    </source>
</evidence>
<keyword evidence="15" id="KW-0968">Cytoplasmic vesicle</keyword>
<name>A0A3S3Q023_9ACAR</name>
<evidence type="ECO:0000256" key="7">
    <source>
        <dbReference type="ARBA" id="ARBA00004603"/>
    </source>
</evidence>
<evidence type="ECO:0000256" key="8">
    <source>
        <dbReference type="ARBA" id="ARBA00007743"/>
    </source>
</evidence>
<evidence type="ECO:0000313" key="20">
    <source>
        <dbReference type="EMBL" id="RWS00901.1"/>
    </source>
</evidence>
<reference evidence="20" key="2">
    <citation type="submission" date="2018-11" db="EMBL/GenBank/DDBJ databases">
        <title>Trombidioid mite genomics.</title>
        <authorList>
            <person name="Dong X."/>
        </authorList>
    </citation>
    <scope>NUCLEOTIDE SEQUENCE</scope>
    <source>
        <strain evidence="20">UoL-WK</strain>
    </source>
</reference>
<gene>
    <name evidence="19" type="ORF">B4U79_00048</name>
    <name evidence="22" type="ORF">B4U79_10088</name>
    <name evidence="20" type="ORF">B4U79_10222</name>
    <name evidence="21" type="ORF">B4U79_12257</name>
</gene>
<dbReference type="InterPro" id="IPR008590">
    <property type="entry name" value="TMEM_230/134"/>
</dbReference>
<evidence type="ECO:0000256" key="17">
    <source>
        <dbReference type="ARBA" id="ARBA00024088"/>
    </source>
</evidence>
<dbReference type="EMBL" id="NCKU01010260">
    <property type="protein sequence ID" value="RWS00901.1"/>
    <property type="molecule type" value="Genomic_DNA"/>
</dbReference>
<keyword evidence="23" id="KW-1185">Reference proteome</keyword>
<evidence type="ECO:0000256" key="12">
    <source>
        <dbReference type="ARBA" id="ARBA00023018"/>
    </source>
</evidence>
<dbReference type="EMBL" id="NCKU01009950">
    <property type="protein sequence ID" value="RWS01049.1"/>
    <property type="molecule type" value="Genomic_DNA"/>
</dbReference>
<dbReference type="GO" id="GO:0055037">
    <property type="term" value="C:recycling endosome"/>
    <property type="evidence" value="ECO:0007669"/>
    <property type="project" value="UniProtKB-SubCell"/>
</dbReference>
<comment type="similarity">
    <text evidence="8">Belongs to the TMEM134/TMEM230 family.</text>
</comment>
<keyword evidence="14 18" id="KW-0472">Membrane</keyword>
<protein>
    <recommendedName>
        <fullName evidence="17">Transmembrane protein 230</fullName>
    </recommendedName>
</protein>
<dbReference type="Proteomes" id="UP000285301">
    <property type="component" value="Unassembled WGS sequence"/>
</dbReference>
<reference evidence="20 23" key="1">
    <citation type="journal article" date="2018" name="Gigascience">
        <title>Genomes of trombidid mites reveal novel predicted allergens and laterally-transferred genes associated with secondary metabolism.</title>
        <authorList>
            <person name="Dong X."/>
            <person name="Chaisiri K."/>
            <person name="Xia D."/>
            <person name="Armstrong S.D."/>
            <person name="Fang Y."/>
            <person name="Donnelly M.J."/>
            <person name="Kadowaki T."/>
            <person name="McGarry J.W."/>
            <person name="Darby A.C."/>
            <person name="Makepeace B.L."/>
        </authorList>
    </citation>
    <scope>NUCLEOTIDE SEQUENCE [LARGE SCALE GENOMIC DNA]</scope>
    <source>
        <strain evidence="20">UoL-WK</strain>
    </source>
</reference>
<evidence type="ECO:0000313" key="21">
    <source>
        <dbReference type="EMBL" id="RWS01049.1"/>
    </source>
</evidence>
<dbReference type="EMBL" id="NCKU01010702">
    <property type="protein sequence ID" value="RWS00698.1"/>
    <property type="molecule type" value="Genomic_DNA"/>
</dbReference>
<keyword evidence="11 18" id="KW-1133">Transmembrane helix</keyword>
<dbReference type="GO" id="GO:0005769">
    <property type="term" value="C:early endosome"/>
    <property type="evidence" value="ECO:0007669"/>
    <property type="project" value="UniProtKB-SubCell"/>
</dbReference>
<accession>A0A3S3Q023</accession>
<dbReference type="EMBL" id="NCKU01009169">
    <property type="protein sequence ID" value="RWS01458.1"/>
    <property type="molecule type" value="Genomic_DNA"/>
</dbReference>
<evidence type="ECO:0000313" key="19">
    <source>
        <dbReference type="EMBL" id="RWS00698.1"/>
    </source>
</evidence>
<evidence type="ECO:0000256" key="3">
    <source>
        <dbReference type="ARBA" id="ARBA00004234"/>
    </source>
</evidence>
<evidence type="ECO:0000256" key="13">
    <source>
        <dbReference type="ARBA" id="ARBA00023034"/>
    </source>
</evidence>
<comment type="subcellular location">
    <subcellularLocation>
        <location evidence="5">Cytoplasmic vesicle</location>
        <location evidence="5">Autophagosome</location>
    </subcellularLocation>
    <subcellularLocation>
        <location evidence="3">Cytoplasmic vesicle</location>
        <location evidence="3">Secretory vesicle</location>
        <location evidence="3">Synaptic vesicle</location>
    </subcellularLocation>
    <subcellularLocation>
        <location evidence="4">Early endosome</location>
    </subcellularLocation>
    <subcellularLocation>
        <location evidence="6">Golgi apparatus</location>
        <location evidence="6">trans-Golgi network</location>
    </subcellularLocation>
    <subcellularLocation>
        <location evidence="7">Late endosome</location>
    </subcellularLocation>
    <subcellularLocation>
        <location evidence="1">Membrane</location>
        <topology evidence="1">Multi-pass membrane protein</topology>
    </subcellularLocation>
    <subcellularLocation>
        <location evidence="2">Recycling endosome</location>
    </subcellularLocation>
</comment>
<dbReference type="OrthoDB" id="5597044at2759"/>
<dbReference type="GO" id="GO:0016020">
    <property type="term" value="C:membrane"/>
    <property type="evidence" value="ECO:0007669"/>
    <property type="project" value="UniProtKB-SubCell"/>
</dbReference>
<evidence type="ECO:0000313" key="22">
    <source>
        <dbReference type="EMBL" id="RWS01458.1"/>
    </source>
</evidence>
<evidence type="ECO:0000256" key="6">
    <source>
        <dbReference type="ARBA" id="ARBA00004601"/>
    </source>
</evidence>
<evidence type="ECO:0000256" key="18">
    <source>
        <dbReference type="SAM" id="Phobius"/>
    </source>
</evidence>
<comment type="function">
    <text evidence="16">Involved in trafficking and recycling of synaptic vesicles.</text>
</comment>
<evidence type="ECO:0000256" key="9">
    <source>
        <dbReference type="ARBA" id="ARBA00022692"/>
    </source>
</evidence>
<evidence type="ECO:0000313" key="23">
    <source>
        <dbReference type="Proteomes" id="UP000285301"/>
    </source>
</evidence>
<keyword evidence="13" id="KW-0333">Golgi apparatus</keyword>
<feature type="transmembrane region" description="Helical" evidence="18">
    <location>
        <begin position="57"/>
        <end position="80"/>
    </location>
</feature>
<evidence type="ECO:0000256" key="2">
    <source>
        <dbReference type="ARBA" id="ARBA00004172"/>
    </source>
</evidence>
<sequence>EKSAFVEFSDECQSSDEWCDDSLLLTGKSRRFANRFEDSGFFEKQFEKPSPKIPWKAIVLAVFLFVAGINAICYSLLTLIGRIENRIDDGTFVLLILGFFMFIPGYYHVRIAYYAFKRYPGYSFDDIPDFD</sequence>
<evidence type="ECO:0000256" key="5">
    <source>
        <dbReference type="ARBA" id="ARBA00004419"/>
    </source>
</evidence>
<proteinExistence type="inferred from homology"/>